<dbReference type="RefSeq" id="WP_350785786.1">
    <property type="nucleotide sequence ID" value="NZ_JBEPEK010000292.1"/>
</dbReference>
<name>A0ABV1X4T1_9ACTN</name>
<feature type="compositionally biased region" description="Low complexity" evidence="1">
    <location>
        <begin position="1"/>
        <end position="15"/>
    </location>
</feature>
<feature type="region of interest" description="Disordered" evidence="1">
    <location>
        <begin position="1"/>
        <end position="42"/>
    </location>
</feature>
<keyword evidence="3" id="KW-1185">Reference proteome</keyword>
<evidence type="ECO:0000256" key="1">
    <source>
        <dbReference type="SAM" id="MobiDB-lite"/>
    </source>
</evidence>
<gene>
    <name evidence="2" type="ORF">ABT404_31860</name>
</gene>
<dbReference type="Proteomes" id="UP001474181">
    <property type="component" value="Unassembled WGS sequence"/>
</dbReference>
<accession>A0ABV1X4T1</accession>
<reference evidence="2 3" key="1">
    <citation type="submission" date="2024-06" db="EMBL/GenBank/DDBJ databases">
        <title>The Natural Products Discovery Center: Release of the First 8490 Sequenced Strains for Exploring Actinobacteria Biosynthetic Diversity.</title>
        <authorList>
            <person name="Kalkreuter E."/>
            <person name="Kautsar S.A."/>
            <person name="Yang D."/>
            <person name="Bader C.D."/>
            <person name="Teijaro C.N."/>
            <person name="Fluegel L."/>
            <person name="Davis C.M."/>
            <person name="Simpson J.R."/>
            <person name="Lauterbach L."/>
            <person name="Steele A.D."/>
            <person name="Gui C."/>
            <person name="Meng S."/>
            <person name="Li G."/>
            <person name="Viehrig K."/>
            <person name="Ye F."/>
            <person name="Su P."/>
            <person name="Kiefer A.F."/>
            <person name="Nichols A."/>
            <person name="Cepeda A.J."/>
            <person name="Yan W."/>
            <person name="Fan B."/>
            <person name="Jiang Y."/>
            <person name="Adhikari A."/>
            <person name="Zheng C.-J."/>
            <person name="Schuster L."/>
            <person name="Cowan T.M."/>
            <person name="Smanski M.J."/>
            <person name="Chevrette M.G."/>
            <person name="De Carvalho L.P.S."/>
            <person name="Shen B."/>
        </authorList>
    </citation>
    <scope>NUCLEOTIDE SEQUENCE [LARGE SCALE GENOMIC DNA]</scope>
    <source>
        <strain evidence="2 3">NPDC000234</strain>
    </source>
</reference>
<feature type="compositionally biased region" description="Basic residues" evidence="1">
    <location>
        <begin position="16"/>
        <end position="29"/>
    </location>
</feature>
<sequence>MQPQPSRRTPASLTRLRSRRTAPRRRTPSARRTAPVRGIRPGHRIRPRRAVCLAAVAALILAVGTSA</sequence>
<organism evidence="2 3">
    <name type="scientific">Streptomyces hyaluromycini</name>
    <dbReference type="NCBI Taxonomy" id="1377993"/>
    <lineage>
        <taxon>Bacteria</taxon>
        <taxon>Bacillati</taxon>
        <taxon>Actinomycetota</taxon>
        <taxon>Actinomycetes</taxon>
        <taxon>Kitasatosporales</taxon>
        <taxon>Streptomycetaceae</taxon>
        <taxon>Streptomyces</taxon>
    </lineage>
</organism>
<dbReference type="EMBL" id="JBEPEK010000292">
    <property type="protein sequence ID" value="MER7184012.1"/>
    <property type="molecule type" value="Genomic_DNA"/>
</dbReference>
<proteinExistence type="predicted"/>
<protein>
    <submittedName>
        <fullName evidence="2">Uncharacterized protein</fullName>
    </submittedName>
</protein>
<comment type="caution">
    <text evidence="2">The sequence shown here is derived from an EMBL/GenBank/DDBJ whole genome shotgun (WGS) entry which is preliminary data.</text>
</comment>
<feature type="compositionally biased region" description="Low complexity" evidence="1">
    <location>
        <begin position="30"/>
        <end position="39"/>
    </location>
</feature>
<feature type="non-terminal residue" evidence="2">
    <location>
        <position position="67"/>
    </location>
</feature>
<evidence type="ECO:0000313" key="2">
    <source>
        <dbReference type="EMBL" id="MER7184012.1"/>
    </source>
</evidence>
<evidence type="ECO:0000313" key="3">
    <source>
        <dbReference type="Proteomes" id="UP001474181"/>
    </source>
</evidence>